<organism evidence="3 4">
    <name type="scientific">Streptomyces coacervatus</name>
    <dbReference type="NCBI Taxonomy" id="647381"/>
    <lineage>
        <taxon>Bacteria</taxon>
        <taxon>Bacillati</taxon>
        <taxon>Actinomycetota</taxon>
        <taxon>Actinomycetes</taxon>
        <taxon>Kitasatosporales</taxon>
        <taxon>Streptomycetaceae</taxon>
        <taxon>Streptomyces</taxon>
    </lineage>
</organism>
<evidence type="ECO:0000256" key="1">
    <source>
        <dbReference type="SAM" id="MobiDB-lite"/>
    </source>
</evidence>
<evidence type="ECO:0000313" key="4">
    <source>
        <dbReference type="Proteomes" id="UP001501009"/>
    </source>
</evidence>
<accession>A0ABP7HK34</accession>
<sequence length="190" mass="20335">MTTPPPQGQNPFAPQGQPPYGGQQPYGQPQGQGQGQAPYPPMVGYPEQGPYPQQPGQPGFPPQGTAPYAPFPPQPNRKLSPKAIRIIVVIVIAIIGAFASYITSRDDADTAKVGDCMHRGSTDDSNPDLEVVDCSSSKAQYVVLAKVKGSYTTEIAASAKCEVAAKDFKYTYTESSDSSDFLLCLKDYTK</sequence>
<evidence type="ECO:0000256" key="2">
    <source>
        <dbReference type="SAM" id="Phobius"/>
    </source>
</evidence>
<feature type="compositionally biased region" description="Low complexity" evidence="1">
    <location>
        <begin position="13"/>
        <end position="37"/>
    </location>
</feature>
<reference evidence="4" key="1">
    <citation type="journal article" date="2019" name="Int. J. Syst. Evol. Microbiol.">
        <title>The Global Catalogue of Microorganisms (GCM) 10K type strain sequencing project: providing services to taxonomists for standard genome sequencing and annotation.</title>
        <authorList>
            <consortium name="The Broad Institute Genomics Platform"/>
            <consortium name="The Broad Institute Genome Sequencing Center for Infectious Disease"/>
            <person name="Wu L."/>
            <person name="Ma J."/>
        </authorList>
    </citation>
    <scope>NUCLEOTIDE SEQUENCE [LARGE SCALE GENOMIC DNA]</scope>
    <source>
        <strain evidence="4">JCM 17138</strain>
    </source>
</reference>
<dbReference type="Proteomes" id="UP001501009">
    <property type="component" value="Unassembled WGS sequence"/>
</dbReference>
<comment type="caution">
    <text evidence="3">The sequence shown here is derived from an EMBL/GenBank/DDBJ whole genome shotgun (WGS) entry which is preliminary data.</text>
</comment>
<feature type="region of interest" description="Disordered" evidence="1">
    <location>
        <begin position="1"/>
        <end position="74"/>
    </location>
</feature>
<name>A0ABP7HK34_9ACTN</name>
<keyword evidence="2" id="KW-1133">Transmembrane helix</keyword>
<dbReference type="EMBL" id="BAABDE010000015">
    <property type="protein sequence ID" value="GAA3795194.1"/>
    <property type="molecule type" value="Genomic_DNA"/>
</dbReference>
<proteinExistence type="predicted"/>
<protein>
    <submittedName>
        <fullName evidence="3">Uncharacterized protein</fullName>
    </submittedName>
</protein>
<feature type="compositionally biased region" description="Pro residues" evidence="1">
    <location>
        <begin position="52"/>
        <end position="61"/>
    </location>
</feature>
<keyword evidence="2" id="KW-0472">Membrane</keyword>
<keyword evidence="4" id="KW-1185">Reference proteome</keyword>
<feature type="transmembrane region" description="Helical" evidence="2">
    <location>
        <begin position="83"/>
        <end position="102"/>
    </location>
</feature>
<keyword evidence="2" id="KW-0812">Transmembrane</keyword>
<gene>
    <name evidence="3" type="ORF">GCM10022403_031390</name>
</gene>
<dbReference type="RefSeq" id="WP_275779056.1">
    <property type="nucleotide sequence ID" value="NZ_BAABDE010000015.1"/>
</dbReference>
<evidence type="ECO:0000313" key="3">
    <source>
        <dbReference type="EMBL" id="GAA3795194.1"/>
    </source>
</evidence>